<keyword evidence="2" id="KW-1185">Reference proteome</keyword>
<comment type="caution">
    <text evidence="1">The sequence shown here is derived from an EMBL/GenBank/DDBJ whole genome shotgun (WGS) entry which is preliminary data.</text>
</comment>
<protein>
    <submittedName>
        <fullName evidence="1">Uncharacterized protein</fullName>
    </submittedName>
</protein>
<reference evidence="2" key="1">
    <citation type="journal article" date="2023" name="G3 (Bethesda)">
        <title>Genome assembly and association tests identify interacting loci associated with vigor, precocity, and sex in interspecific pistachio rootstocks.</title>
        <authorList>
            <person name="Palmer W."/>
            <person name="Jacygrad E."/>
            <person name="Sagayaradj S."/>
            <person name="Cavanaugh K."/>
            <person name="Han R."/>
            <person name="Bertier L."/>
            <person name="Beede B."/>
            <person name="Kafkas S."/>
            <person name="Golino D."/>
            <person name="Preece J."/>
            <person name="Michelmore R."/>
        </authorList>
    </citation>
    <scope>NUCLEOTIDE SEQUENCE [LARGE SCALE GENOMIC DNA]</scope>
</reference>
<dbReference type="Proteomes" id="UP001163603">
    <property type="component" value="Chromosome 6"/>
</dbReference>
<organism evidence="1 2">
    <name type="scientific">Pistacia integerrima</name>
    <dbReference type="NCBI Taxonomy" id="434235"/>
    <lineage>
        <taxon>Eukaryota</taxon>
        <taxon>Viridiplantae</taxon>
        <taxon>Streptophyta</taxon>
        <taxon>Embryophyta</taxon>
        <taxon>Tracheophyta</taxon>
        <taxon>Spermatophyta</taxon>
        <taxon>Magnoliopsida</taxon>
        <taxon>eudicotyledons</taxon>
        <taxon>Gunneridae</taxon>
        <taxon>Pentapetalae</taxon>
        <taxon>rosids</taxon>
        <taxon>malvids</taxon>
        <taxon>Sapindales</taxon>
        <taxon>Anacardiaceae</taxon>
        <taxon>Pistacia</taxon>
    </lineage>
</organism>
<accession>A0ACC0YLY7</accession>
<evidence type="ECO:0000313" key="2">
    <source>
        <dbReference type="Proteomes" id="UP001163603"/>
    </source>
</evidence>
<gene>
    <name evidence="1" type="ORF">Pint_22777</name>
</gene>
<proteinExistence type="predicted"/>
<evidence type="ECO:0000313" key="1">
    <source>
        <dbReference type="EMBL" id="KAJ0039035.1"/>
    </source>
</evidence>
<dbReference type="EMBL" id="CM047741">
    <property type="protein sequence ID" value="KAJ0039035.1"/>
    <property type="molecule type" value="Genomic_DNA"/>
</dbReference>
<sequence>MPFLWLPILSFMLALTISTSIFHFICELVACGALRLRHVSTNFQLVNIFTKGLSCERFQLLYFQVQLRDLPLQLQGSIKE</sequence>
<name>A0ACC0YLY7_9ROSI</name>